<dbReference type="InterPro" id="IPR036291">
    <property type="entry name" value="NAD(P)-bd_dom_sf"/>
</dbReference>
<gene>
    <name evidence="2" type="ORF">I2501_09650</name>
</gene>
<dbReference type="PANTHER" id="PTHR48079">
    <property type="entry name" value="PROTEIN YEEZ"/>
    <property type="match status" value="1"/>
</dbReference>
<dbReference type="InterPro" id="IPR051783">
    <property type="entry name" value="NAD(P)-dependent_oxidoreduct"/>
</dbReference>
<dbReference type="SUPFAM" id="SSF51735">
    <property type="entry name" value="NAD(P)-binding Rossmann-fold domains"/>
    <property type="match status" value="1"/>
</dbReference>
<reference evidence="2" key="1">
    <citation type="submission" date="2020-11" db="EMBL/GenBank/DDBJ databases">
        <title>Isolation and identification of active actinomycetes.</title>
        <authorList>
            <person name="Yu B."/>
        </authorList>
    </citation>
    <scope>NUCLEOTIDE SEQUENCE</scope>
    <source>
        <strain evidence="2">NEAU-YB345</strain>
    </source>
</reference>
<feature type="domain" description="NAD-dependent epimerase/dehydratase" evidence="1">
    <location>
        <begin position="3"/>
        <end position="225"/>
    </location>
</feature>
<dbReference type="Gene3D" id="3.40.50.720">
    <property type="entry name" value="NAD(P)-binding Rossmann-like Domain"/>
    <property type="match status" value="1"/>
</dbReference>
<evidence type="ECO:0000259" key="1">
    <source>
        <dbReference type="Pfam" id="PF01370"/>
    </source>
</evidence>
<comment type="caution">
    <text evidence="2">The sequence shown here is derived from an EMBL/GenBank/DDBJ whole genome shotgun (WGS) entry which is preliminary data.</text>
</comment>
<dbReference type="InterPro" id="IPR001509">
    <property type="entry name" value="Epimerase_deHydtase"/>
</dbReference>
<sequence>MRVFLAGATGALGRRLVPLLVDAGHQVVGASRSEEGVARLRAVGGDAVRAVRVDVMDAGALRDAVVDAAPDAVLHQLTDLSGADGAANSRLRREGTRNLVDAAKAAGVTRIVAQSICWAYAGGEGSADESVPLDLDAPLPRGGMVGAVAELERIAAELQDSVVLRNGLFYGPGTWYAPGGPIAAALAGDQAGPFLGTLTTSAGVSSFVHVDDAARAVIAALDWPAGPVNIVDDEPAAAAQWLPVLASALGVDATPQASGSEPATWERGASNALARSRGWRPAHASWRTGFGDQLG</sequence>
<dbReference type="Pfam" id="PF01370">
    <property type="entry name" value="Epimerase"/>
    <property type="match status" value="1"/>
</dbReference>
<dbReference type="Proteomes" id="UP000657385">
    <property type="component" value="Unassembled WGS sequence"/>
</dbReference>
<proteinExistence type="predicted"/>
<evidence type="ECO:0000313" key="2">
    <source>
        <dbReference type="EMBL" id="MBF9068300.1"/>
    </source>
</evidence>
<dbReference type="EMBL" id="JADPRT010000003">
    <property type="protein sequence ID" value="MBF9068300.1"/>
    <property type="molecule type" value="Genomic_DNA"/>
</dbReference>
<dbReference type="GO" id="GO:0005737">
    <property type="term" value="C:cytoplasm"/>
    <property type="evidence" value="ECO:0007669"/>
    <property type="project" value="TreeGrafter"/>
</dbReference>
<dbReference type="GO" id="GO:0004029">
    <property type="term" value="F:aldehyde dehydrogenase (NAD+) activity"/>
    <property type="evidence" value="ECO:0007669"/>
    <property type="project" value="TreeGrafter"/>
</dbReference>
<dbReference type="PANTHER" id="PTHR48079:SF6">
    <property type="entry name" value="NAD(P)-BINDING DOMAIN-CONTAINING PROTEIN-RELATED"/>
    <property type="match status" value="1"/>
</dbReference>
<dbReference type="RefSeq" id="WP_196193443.1">
    <property type="nucleotide sequence ID" value="NZ_JADPRT010000003.1"/>
</dbReference>
<protein>
    <submittedName>
        <fullName evidence="2">NAD(P)-dependent oxidoreductase</fullName>
    </submittedName>
</protein>
<dbReference type="AlphaFoldDB" id="A0A931FDM4"/>
<evidence type="ECO:0000313" key="3">
    <source>
        <dbReference type="Proteomes" id="UP000657385"/>
    </source>
</evidence>
<organism evidence="2 3">
    <name type="scientific">Streptacidiphilus fuscans</name>
    <dbReference type="NCBI Taxonomy" id="2789292"/>
    <lineage>
        <taxon>Bacteria</taxon>
        <taxon>Bacillati</taxon>
        <taxon>Actinomycetota</taxon>
        <taxon>Actinomycetes</taxon>
        <taxon>Kitasatosporales</taxon>
        <taxon>Streptomycetaceae</taxon>
        <taxon>Streptacidiphilus</taxon>
    </lineage>
</organism>
<accession>A0A931FDM4</accession>
<keyword evidence="3" id="KW-1185">Reference proteome</keyword>
<name>A0A931FDM4_9ACTN</name>